<evidence type="ECO:0000313" key="2">
    <source>
        <dbReference type="EMBL" id="NJB88510.1"/>
    </source>
</evidence>
<evidence type="ECO:0000259" key="1">
    <source>
        <dbReference type="Pfam" id="PF12802"/>
    </source>
</evidence>
<dbReference type="GO" id="GO:0003700">
    <property type="term" value="F:DNA-binding transcription factor activity"/>
    <property type="evidence" value="ECO:0007669"/>
    <property type="project" value="InterPro"/>
</dbReference>
<dbReference type="Gene3D" id="1.10.10.10">
    <property type="entry name" value="Winged helix-like DNA-binding domain superfamily/Winged helix DNA-binding domain"/>
    <property type="match status" value="1"/>
</dbReference>
<dbReference type="InterPro" id="IPR000835">
    <property type="entry name" value="HTH_MarR-typ"/>
</dbReference>
<dbReference type="RefSeq" id="WP_058539116.1">
    <property type="nucleotide sequence ID" value="NZ_JAATIT010000001.1"/>
</dbReference>
<dbReference type="SUPFAM" id="SSF46785">
    <property type="entry name" value="Winged helix' DNA-binding domain"/>
    <property type="match status" value="1"/>
</dbReference>
<dbReference type="Pfam" id="PF12802">
    <property type="entry name" value="MarR_2"/>
    <property type="match status" value="1"/>
</dbReference>
<dbReference type="InterPro" id="IPR036388">
    <property type="entry name" value="WH-like_DNA-bd_sf"/>
</dbReference>
<reference evidence="2 3" key="1">
    <citation type="submission" date="2020-03" db="EMBL/GenBank/DDBJ databases">
        <title>Genomic Encyclopedia of Type Strains, Phase IV (KMG-IV): sequencing the most valuable type-strain genomes for metagenomic binning, comparative biology and taxonomic classification.</title>
        <authorList>
            <person name="Goeker M."/>
        </authorList>
    </citation>
    <scope>NUCLEOTIDE SEQUENCE [LARGE SCALE GENOMIC DNA]</scope>
    <source>
        <strain evidence="2 3">DSM 25229</strain>
    </source>
</reference>
<gene>
    <name evidence="2" type="ORF">GGR90_000662</name>
</gene>
<evidence type="ECO:0000313" key="3">
    <source>
        <dbReference type="Proteomes" id="UP000535078"/>
    </source>
</evidence>
<dbReference type="EMBL" id="JAATIT010000001">
    <property type="protein sequence ID" value="NJB88510.1"/>
    <property type="molecule type" value="Genomic_DNA"/>
</dbReference>
<feature type="domain" description="HTH marR-type" evidence="1">
    <location>
        <begin position="45"/>
        <end position="74"/>
    </location>
</feature>
<organism evidence="2 3">
    <name type="scientific">Sphingopyxis italica</name>
    <dbReference type="NCBI Taxonomy" id="1129133"/>
    <lineage>
        <taxon>Bacteria</taxon>
        <taxon>Pseudomonadati</taxon>
        <taxon>Pseudomonadota</taxon>
        <taxon>Alphaproteobacteria</taxon>
        <taxon>Sphingomonadales</taxon>
        <taxon>Sphingomonadaceae</taxon>
        <taxon>Sphingopyxis</taxon>
    </lineage>
</organism>
<protein>
    <recommendedName>
        <fullName evidence="1">HTH marR-type domain-containing protein</fullName>
    </recommendedName>
</protein>
<dbReference type="Proteomes" id="UP000535078">
    <property type="component" value="Unassembled WGS sequence"/>
</dbReference>
<accession>A0A7X5XNV5</accession>
<sequence>MVDFRSTSDASLGKSLLTDSDEFVFVIEEVPRKLRRLFDASMARFGLTRTQWRALVYIYRTPGITQTDLAKCSNWSVPALAMLSTSWKE</sequence>
<comment type="caution">
    <text evidence="2">The sequence shown here is derived from an EMBL/GenBank/DDBJ whole genome shotgun (WGS) entry which is preliminary data.</text>
</comment>
<dbReference type="AlphaFoldDB" id="A0A7X5XNV5"/>
<keyword evidence="3" id="KW-1185">Reference proteome</keyword>
<dbReference type="InterPro" id="IPR036390">
    <property type="entry name" value="WH_DNA-bd_sf"/>
</dbReference>
<proteinExistence type="predicted"/>
<name>A0A7X5XNV5_9SPHN</name>